<dbReference type="EMBL" id="BMAO01037956">
    <property type="protein sequence ID" value="GFR21520.1"/>
    <property type="molecule type" value="Genomic_DNA"/>
</dbReference>
<sequence>MQRLWKQLQWDERVPTDIKLEWEQLANDAQLVKDIKIPQFLLVDSNYQFHLFGFSDASEKVYAAAIYCCFVSDIGKINIQLIIAKTRVAPLKPVSCPQLELCGALLLVKLMDFTCKSSELPYITS</sequence>
<organism evidence="1 2">
    <name type="scientific">Trichonephila clavata</name>
    <name type="common">Joro spider</name>
    <name type="synonym">Nephila clavata</name>
    <dbReference type="NCBI Taxonomy" id="2740835"/>
    <lineage>
        <taxon>Eukaryota</taxon>
        <taxon>Metazoa</taxon>
        <taxon>Ecdysozoa</taxon>
        <taxon>Arthropoda</taxon>
        <taxon>Chelicerata</taxon>
        <taxon>Arachnida</taxon>
        <taxon>Araneae</taxon>
        <taxon>Araneomorphae</taxon>
        <taxon>Entelegynae</taxon>
        <taxon>Araneoidea</taxon>
        <taxon>Nephilidae</taxon>
        <taxon>Trichonephila</taxon>
    </lineage>
</organism>
<evidence type="ECO:0000313" key="1">
    <source>
        <dbReference type="EMBL" id="GFR21520.1"/>
    </source>
</evidence>
<comment type="caution">
    <text evidence="1">The sequence shown here is derived from an EMBL/GenBank/DDBJ whole genome shotgun (WGS) entry which is preliminary data.</text>
</comment>
<dbReference type="Pfam" id="PF05380">
    <property type="entry name" value="Peptidase_A17"/>
    <property type="match status" value="1"/>
</dbReference>
<keyword evidence="2" id="KW-1185">Reference proteome</keyword>
<dbReference type="OrthoDB" id="6435651at2759"/>
<proteinExistence type="predicted"/>
<evidence type="ECO:0000313" key="2">
    <source>
        <dbReference type="Proteomes" id="UP000887116"/>
    </source>
</evidence>
<reference evidence="1" key="1">
    <citation type="submission" date="2020-07" db="EMBL/GenBank/DDBJ databases">
        <title>Multicomponent nature underlies the extraordinary mechanical properties of spider dragline silk.</title>
        <authorList>
            <person name="Kono N."/>
            <person name="Nakamura H."/>
            <person name="Mori M."/>
            <person name="Yoshida Y."/>
            <person name="Ohtoshi R."/>
            <person name="Malay A.D."/>
            <person name="Moran D.A.P."/>
            <person name="Tomita M."/>
            <person name="Numata K."/>
            <person name="Arakawa K."/>
        </authorList>
    </citation>
    <scope>NUCLEOTIDE SEQUENCE</scope>
</reference>
<accession>A0A8X6LTK8</accession>
<dbReference type="AlphaFoldDB" id="A0A8X6LTK8"/>
<gene>
    <name evidence="1" type="primary">DDZ41_01325</name>
    <name evidence="1" type="ORF">TNCT_149601</name>
</gene>
<dbReference type="InterPro" id="IPR008042">
    <property type="entry name" value="Retrotrans_Pao"/>
</dbReference>
<protein>
    <submittedName>
        <fullName evidence="1">DUF1758 domain-containing protein</fullName>
    </submittedName>
</protein>
<dbReference type="PANTHER" id="PTHR47331">
    <property type="entry name" value="PHD-TYPE DOMAIN-CONTAINING PROTEIN"/>
    <property type="match status" value="1"/>
</dbReference>
<dbReference type="PANTHER" id="PTHR47331:SF5">
    <property type="entry name" value="RIBONUCLEASE H"/>
    <property type="match status" value="1"/>
</dbReference>
<dbReference type="Proteomes" id="UP000887116">
    <property type="component" value="Unassembled WGS sequence"/>
</dbReference>
<name>A0A8X6LTK8_TRICU</name>